<evidence type="ECO:0000313" key="1">
    <source>
        <dbReference type="EMBL" id="KTB45649.1"/>
    </source>
</evidence>
<reference evidence="1 2" key="1">
    <citation type="submission" date="2015-12" db="EMBL/GenBank/DDBJ databases">
        <title>Draft genome sequence of Moniliophthora roreri, the causal agent of frosty pod rot of cacao.</title>
        <authorList>
            <person name="Aime M.C."/>
            <person name="Diaz-Valderrama J.R."/>
            <person name="Kijpornyongpan T."/>
            <person name="Phillips-Mora W."/>
        </authorList>
    </citation>
    <scope>NUCLEOTIDE SEQUENCE [LARGE SCALE GENOMIC DNA]</scope>
    <source>
        <strain evidence="1 2">MCA 2952</strain>
    </source>
</reference>
<gene>
    <name evidence="1" type="ORF">WG66_1774</name>
</gene>
<comment type="caution">
    <text evidence="1">The sequence shown here is derived from an EMBL/GenBank/DDBJ whole genome shotgun (WGS) entry which is preliminary data.</text>
</comment>
<dbReference type="EMBL" id="LATX01000653">
    <property type="protein sequence ID" value="KTB45649.1"/>
    <property type="molecule type" value="Genomic_DNA"/>
</dbReference>
<name>A0A0W0GAS4_MONRR</name>
<dbReference type="Proteomes" id="UP000054988">
    <property type="component" value="Unassembled WGS sequence"/>
</dbReference>
<sequence>MHHVTALTSNMLNTNDVLDKVHQATKMPLIIPVLRHHLKEVHHIESNVMPNHQGQCIVGAHMCLHKVL</sequence>
<organism evidence="1 2">
    <name type="scientific">Moniliophthora roreri</name>
    <name type="common">Frosty pod rot fungus</name>
    <name type="synonym">Monilia roreri</name>
    <dbReference type="NCBI Taxonomy" id="221103"/>
    <lineage>
        <taxon>Eukaryota</taxon>
        <taxon>Fungi</taxon>
        <taxon>Dikarya</taxon>
        <taxon>Basidiomycota</taxon>
        <taxon>Agaricomycotina</taxon>
        <taxon>Agaricomycetes</taxon>
        <taxon>Agaricomycetidae</taxon>
        <taxon>Agaricales</taxon>
        <taxon>Marasmiineae</taxon>
        <taxon>Marasmiaceae</taxon>
        <taxon>Moniliophthora</taxon>
    </lineage>
</organism>
<protein>
    <submittedName>
        <fullName evidence="1">Uncharacterized protein</fullName>
    </submittedName>
</protein>
<proteinExistence type="predicted"/>
<dbReference type="AlphaFoldDB" id="A0A0W0GAS4"/>
<accession>A0A0W0GAS4</accession>
<evidence type="ECO:0000313" key="2">
    <source>
        <dbReference type="Proteomes" id="UP000054988"/>
    </source>
</evidence>